<reference evidence="2" key="1">
    <citation type="submission" date="2011-07" db="EMBL/GenBank/DDBJ databases">
        <authorList>
            <consortium name="Caenorhabditis brenneri Sequencing and Analysis Consortium"/>
            <person name="Wilson R.K."/>
        </authorList>
    </citation>
    <scope>NUCLEOTIDE SEQUENCE [LARGE SCALE GENOMIC DNA]</scope>
    <source>
        <strain evidence="2">PB2801</strain>
    </source>
</reference>
<accession>G0MPC1</accession>
<organism evidence="2">
    <name type="scientific">Caenorhabditis brenneri</name>
    <name type="common">Nematode worm</name>
    <dbReference type="NCBI Taxonomy" id="135651"/>
    <lineage>
        <taxon>Eukaryota</taxon>
        <taxon>Metazoa</taxon>
        <taxon>Ecdysozoa</taxon>
        <taxon>Nematoda</taxon>
        <taxon>Chromadorea</taxon>
        <taxon>Rhabditida</taxon>
        <taxon>Rhabditina</taxon>
        <taxon>Rhabditomorpha</taxon>
        <taxon>Rhabditoidea</taxon>
        <taxon>Rhabditidae</taxon>
        <taxon>Peloderinae</taxon>
        <taxon>Caenorhabditis</taxon>
    </lineage>
</organism>
<dbReference type="Proteomes" id="UP000008068">
    <property type="component" value="Unassembled WGS sequence"/>
</dbReference>
<evidence type="ECO:0000313" key="1">
    <source>
        <dbReference type="EMBL" id="EGT39182.1"/>
    </source>
</evidence>
<dbReference type="InParanoid" id="G0MPC1"/>
<dbReference type="EMBL" id="GL379804">
    <property type="protein sequence ID" value="EGT39182.1"/>
    <property type="molecule type" value="Genomic_DNA"/>
</dbReference>
<proteinExistence type="predicted"/>
<keyword evidence="2" id="KW-1185">Reference proteome</keyword>
<evidence type="ECO:0000313" key="2">
    <source>
        <dbReference type="Proteomes" id="UP000008068"/>
    </source>
</evidence>
<dbReference type="HOGENOM" id="CLU_2998397_0_0_1"/>
<gene>
    <name evidence="1" type="ORF">CAEBREN_31561</name>
</gene>
<name>G0MPC1_CAEBE</name>
<sequence>MDSKCSTPDSNWYSNSEILVDKETFEAAREFTDFEHYLYKYKHIRSYPLLYFEFRNL</sequence>
<protein>
    <submittedName>
        <fullName evidence="1">Uncharacterized protein</fullName>
    </submittedName>
</protein>
<dbReference type="AlphaFoldDB" id="G0MPC1"/>